<dbReference type="SUPFAM" id="SSF56784">
    <property type="entry name" value="HAD-like"/>
    <property type="match status" value="1"/>
</dbReference>
<protein>
    <submittedName>
        <fullName evidence="5">Ribonucleotide monophosphatase NagD</fullName>
        <ecNumber evidence="5">3.1.3.5</ecNumber>
    </submittedName>
</protein>
<evidence type="ECO:0000313" key="5">
    <source>
        <dbReference type="EMBL" id="CRF32736.1"/>
    </source>
</evidence>
<dbReference type="GO" id="GO:0046872">
    <property type="term" value="F:metal ion binding"/>
    <property type="evidence" value="ECO:0007669"/>
    <property type="project" value="UniProtKB-KW"/>
</dbReference>
<feature type="binding site" evidence="4">
    <location>
        <position position="205"/>
    </location>
    <ligand>
        <name>Mg(2+)</name>
        <dbReference type="ChEBI" id="CHEBI:18420"/>
    </ligand>
</feature>
<dbReference type="PANTHER" id="PTHR19288:SF46">
    <property type="entry name" value="HALOACID DEHALOGENASE-LIKE HYDROLASE DOMAIN-CONTAINING PROTEIN 2"/>
    <property type="match status" value="1"/>
</dbReference>
<comment type="similarity">
    <text evidence="1">Belongs to the HAD-like hydrolase superfamily.</text>
</comment>
<organism evidence="5 6">
    <name type="scientific">Brachyspira suanatina</name>
    <dbReference type="NCBI Taxonomy" id="381802"/>
    <lineage>
        <taxon>Bacteria</taxon>
        <taxon>Pseudomonadati</taxon>
        <taxon>Spirochaetota</taxon>
        <taxon>Spirochaetia</taxon>
        <taxon>Brachyspirales</taxon>
        <taxon>Brachyspiraceae</taxon>
        <taxon>Brachyspira</taxon>
    </lineage>
</organism>
<dbReference type="SFLD" id="SFLDS00003">
    <property type="entry name" value="Haloacid_Dehalogenase"/>
    <property type="match status" value="1"/>
</dbReference>
<dbReference type="Proteomes" id="UP000043763">
    <property type="component" value="Unassembled WGS sequence"/>
</dbReference>
<keyword evidence="4" id="KW-0479">Metal-binding</keyword>
<dbReference type="AlphaFoldDB" id="A0A0G4K6S2"/>
<dbReference type="OrthoDB" id="9810449at2"/>
<dbReference type="NCBIfam" id="TIGR01460">
    <property type="entry name" value="HAD-SF-IIA"/>
    <property type="match status" value="1"/>
</dbReference>
<dbReference type="InterPro" id="IPR006357">
    <property type="entry name" value="HAD-SF_hydro_IIA"/>
</dbReference>
<reference evidence="6" key="1">
    <citation type="submission" date="2015-04" db="EMBL/GenBank/DDBJ databases">
        <authorList>
            <person name="Mushtaq Mamoona"/>
        </authorList>
    </citation>
    <scope>NUCLEOTIDE SEQUENCE [LARGE SCALE GENOMIC DNA]</scope>
    <source>
        <strain evidence="6">AN4859/03</strain>
    </source>
</reference>
<dbReference type="GO" id="GO:0008253">
    <property type="term" value="F:5'-nucleotidase activity"/>
    <property type="evidence" value="ECO:0007669"/>
    <property type="project" value="UniProtKB-EC"/>
</dbReference>
<keyword evidence="6" id="KW-1185">Reference proteome</keyword>
<evidence type="ECO:0000256" key="1">
    <source>
        <dbReference type="PIRNR" id="PIRNR000915"/>
    </source>
</evidence>
<proteinExistence type="inferred from homology"/>
<keyword evidence="5" id="KW-0378">Hydrolase</keyword>
<feature type="binding site" evidence="3">
    <location>
        <position position="180"/>
    </location>
    <ligand>
        <name>substrate</name>
    </ligand>
</feature>
<dbReference type="CDD" id="cd07530">
    <property type="entry name" value="HAD_Pase_UmpH-like"/>
    <property type="match status" value="1"/>
</dbReference>
<accession>A0A0G4K6S2</accession>
<evidence type="ECO:0000256" key="3">
    <source>
        <dbReference type="PIRSR" id="PIRSR000915-2"/>
    </source>
</evidence>
<comment type="cofactor">
    <cofactor evidence="4">
        <name>Mg(2+)</name>
        <dbReference type="ChEBI" id="CHEBI:18420"/>
    </cofactor>
    <text evidence="4">Divalent metal ions. Mg(2+) is the most effective.</text>
</comment>
<feature type="binding site" evidence="4">
    <location>
        <position position="7"/>
    </location>
    <ligand>
        <name>Mg(2+)</name>
        <dbReference type="ChEBI" id="CHEBI:18420"/>
    </ligand>
</feature>
<dbReference type="InterPro" id="IPR023214">
    <property type="entry name" value="HAD_sf"/>
</dbReference>
<gene>
    <name evidence="5" type="primary">nagD</name>
    <name evidence="5" type="ORF">BRSU_0992</name>
</gene>
<sequence>MISIISDMDGVIYRGNNLIEGAEDFIKMLLYKNVPFLFLTNNAEQTPRDLKRKLESLGVNGLDEKHFFTAAQATAIFLQRQLANGTAYVIGTGGLVSELYNVGYSINDVNPDYVVVGKTNAFNFDMLQKAVHLINKGAKFIGCNPDIVDPAPNGELIPAVGPILAAIETATGKKPYIVGKPNPIMMSIAKNQINAHSENTLMVGDRMDTDILGGLGAGMKTALVLSGVTTKEMIEEFPYRPNYIFNSVAEIDVEKF</sequence>
<feature type="active site" description="Proton donor" evidence="2">
    <location>
        <position position="9"/>
    </location>
</feature>
<evidence type="ECO:0000256" key="4">
    <source>
        <dbReference type="PIRSR" id="PIRSR000915-3"/>
    </source>
</evidence>
<dbReference type="PIRSF" id="PIRSF000915">
    <property type="entry name" value="PGP-type_phosphatase"/>
    <property type="match status" value="1"/>
</dbReference>
<dbReference type="Pfam" id="PF13344">
    <property type="entry name" value="Hydrolase_6"/>
    <property type="match status" value="1"/>
</dbReference>
<evidence type="ECO:0000313" key="6">
    <source>
        <dbReference type="Proteomes" id="UP000043763"/>
    </source>
</evidence>
<dbReference type="PANTHER" id="PTHR19288">
    <property type="entry name" value="4-NITROPHENYLPHOSPHATASE-RELATED"/>
    <property type="match status" value="1"/>
</dbReference>
<dbReference type="RefSeq" id="WP_048594170.1">
    <property type="nucleotide sequence ID" value="NZ_CVLB01000001.1"/>
</dbReference>
<dbReference type="Pfam" id="PF13242">
    <property type="entry name" value="Hydrolase_like"/>
    <property type="match status" value="1"/>
</dbReference>
<keyword evidence="4" id="KW-0460">Magnesium</keyword>
<dbReference type="Gene3D" id="3.40.50.1000">
    <property type="entry name" value="HAD superfamily/HAD-like"/>
    <property type="match status" value="2"/>
</dbReference>
<name>A0A0G4K6S2_9SPIR</name>
<feature type="active site" description="Nucleophile" evidence="2">
    <location>
        <position position="7"/>
    </location>
</feature>
<dbReference type="GO" id="GO:0005737">
    <property type="term" value="C:cytoplasm"/>
    <property type="evidence" value="ECO:0007669"/>
    <property type="project" value="TreeGrafter"/>
</dbReference>
<dbReference type="InterPro" id="IPR036412">
    <property type="entry name" value="HAD-like_sf"/>
</dbReference>
<dbReference type="EC" id="3.1.3.5" evidence="5"/>
<dbReference type="EMBL" id="CVLB01000001">
    <property type="protein sequence ID" value="CRF32736.1"/>
    <property type="molecule type" value="Genomic_DNA"/>
</dbReference>
<evidence type="ECO:0000256" key="2">
    <source>
        <dbReference type="PIRSR" id="PIRSR000915-1"/>
    </source>
</evidence>
<feature type="binding site" evidence="4">
    <location>
        <position position="9"/>
    </location>
    <ligand>
        <name>Mg(2+)</name>
        <dbReference type="ChEBI" id="CHEBI:18420"/>
    </ligand>
</feature>
<dbReference type="SFLD" id="SFLDG01139">
    <property type="entry name" value="C2.A:_Pyridoxal_Phosphate_Phos"/>
    <property type="match status" value="1"/>
</dbReference>